<proteinExistence type="predicted"/>
<sequence length="303" mass="33098">MRAWLASLGRNKTLKFLSLFLAIALWLAVGGEERLETNLNLPLELVNLAPQLTVTGEMPSALQVRVVGPRSLIRPLTQSRLSFPVDLANYKAGRHTFHLSQSSFPFPKGVQVVRVTPNPLILTLSATTTRSLPVQVVFLGQLPEGYEIKEVKTRPAQVTVKGPTTELEKLKALPTLPLDISSLTSSTTLAVDLDFRNLHLTQVDPSPILADLDIAPKTGKRTLTGVPVTPQPQPARLSPARVTLALQGPLPLLKDLTPQQLKATVDTRGLTRKPRRLKVNLQLPPGLTVEKITPDTISARHAR</sequence>
<dbReference type="Gene3D" id="2.170.120.40">
    <property type="entry name" value="YbbR-like domain"/>
    <property type="match status" value="1"/>
</dbReference>
<dbReference type="InterPro" id="IPR012505">
    <property type="entry name" value="YbbR"/>
</dbReference>
<evidence type="ECO:0008006" key="2">
    <source>
        <dbReference type="Google" id="ProtNLM"/>
    </source>
</evidence>
<dbReference type="Pfam" id="PF07949">
    <property type="entry name" value="YbbR"/>
    <property type="match status" value="2"/>
</dbReference>
<dbReference type="PANTHER" id="PTHR37804">
    <property type="entry name" value="CDAA REGULATORY PROTEIN CDAR"/>
    <property type="match status" value="1"/>
</dbReference>
<organism evidence="1">
    <name type="scientific">Desulfobacca acetoxidans</name>
    <dbReference type="NCBI Taxonomy" id="60893"/>
    <lineage>
        <taxon>Bacteria</taxon>
        <taxon>Pseudomonadati</taxon>
        <taxon>Thermodesulfobacteriota</taxon>
        <taxon>Desulfobaccia</taxon>
        <taxon>Desulfobaccales</taxon>
        <taxon>Desulfobaccaceae</taxon>
        <taxon>Desulfobacca</taxon>
    </lineage>
</organism>
<reference evidence="1" key="1">
    <citation type="journal article" date="2020" name="mSystems">
        <title>Genome- and Community-Level Interaction Insights into Carbon Utilization and Element Cycling Functions of Hydrothermarchaeota in Hydrothermal Sediment.</title>
        <authorList>
            <person name="Zhou Z."/>
            <person name="Liu Y."/>
            <person name="Xu W."/>
            <person name="Pan J."/>
            <person name="Luo Z.H."/>
            <person name="Li M."/>
        </authorList>
    </citation>
    <scope>NUCLEOTIDE SEQUENCE [LARGE SCALE GENOMIC DNA]</scope>
    <source>
        <strain evidence="1">SpSt-548</strain>
    </source>
</reference>
<dbReference type="CDD" id="cd20206">
    <property type="entry name" value="YbbR"/>
    <property type="match status" value="1"/>
</dbReference>
<dbReference type="InterPro" id="IPR053154">
    <property type="entry name" value="c-di-AMP_regulator"/>
</dbReference>
<dbReference type="AlphaFoldDB" id="A0A7V4G8B4"/>
<dbReference type="PANTHER" id="PTHR37804:SF1">
    <property type="entry name" value="CDAA REGULATORY PROTEIN CDAR"/>
    <property type="match status" value="1"/>
</dbReference>
<protein>
    <recommendedName>
        <fullName evidence="2">YbbR-like domain-containing protein</fullName>
    </recommendedName>
</protein>
<gene>
    <name evidence="1" type="ORF">ENT08_05190</name>
</gene>
<accession>A0A7V4G8B4</accession>
<comment type="caution">
    <text evidence="1">The sequence shown here is derived from an EMBL/GenBank/DDBJ whole genome shotgun (WGS) entry which is preliminary data.</text>
</comment>
<evidence type="ECO:0000313" key="1">
    <source>
        <dbReference type="EMBL" id="HGS05121.1"/>
    </source>
</evidence>
<name>A0A7V4G8B4_9BACT</name>
<dbReference type="Gene3D" id="2.170.120.30">
    <property type="match status" value="2"/>
</dbReference>
<dbReference type="EMBL" id="DSXI01000309">
    <property type="protein sequence ID" value="HGS05121.1"/>
    <property type="molecule type" value="Genomic_DNA"/>
</dbReference>